<organism evidence="1">
    <name type="scientific">Siphoviridae sp. ctcj91</name>
    <dbReference type="NCBI Taxonomy" id="2826395"/>
    <lineage>
        <taxon>Viruses</taxon>
        <taxon>Duplodnaviria</taxon>
        <taxon>Heunggongvirae</taxon>
        <taxon>Uroviricota</taxon>
        <taxon>Caudoviricetes</taxon>
    </lineage>
</organism>
<sequence length="152" mass="17535">MSSSFLRDFYRRYYGKEMLQRALCLLTVHRKKPYNNSGSFEKRKEIIFMSHKIIKPEGIELIEYPNNGYAICNRCGAVMRQAEDPKTGCGVYICPSCGLKVDEEDYEYESDEEVEWTEEMLDMEQGDIPPAGCRACGGPYPYCKTSCKLFDD</sequence>
<dbReference type="EMBL" id="BK015758">
    <property type="protein sequence ID" value="DAE23717.1"/>
    <property type="molecule type" value="Genomic_DNA"/>
</dbReference>
<proteinExistence type="predicted"/>
<name>A0A8S5QY86_9CAUD</name>
<protein>
    <submittedName>
        <fullName evidence="1">50S ribosomal subunit</fullName>
    </submittedName>
</protein>
<accession>A0A8S5QY86</accession>
<reference evidence="1" key="1">
    <citation type="journal article" date="2021" name="Proc. Natl. Acad. Sci. U.S.A.">
        <title>A Catalog of Tens of Thousands of Viruses from Human Metagenomes Reveals Hidden Associations with Chronic Diseases.</title>
        <authorList>
            <person name="Tisza M.J."/>
            <person name="Buck C.B."/>
        </authorList>
    </citation>
    <scope>NUCLEOTIDE SEQUENCE</scope>
    <source>
        <strain evidence="1">Ctcj91</strain>
    </source>
</reference>
<evidence type="ECO:0000313" key="1">
    <source>
        <dbReference type="EMBL" id="DAE23717.1"/>
    </source>
</evidence>